<dbReference type="Proteomes" id="UP000765802">
    <property type="component" value="Unassembled WGS sequence"/>
</dbReference>
<sequence>MPVPVKSVFLPGLSPHFYMEILNSYLYQQKSISIPGLGTLHMERMPARTDFVNRRLLPPGFNFRFDKYFDAPGKDFFGYIAAKKQIPDFEAIKWYNEFAFDLRTKIRNKEKAEWPELGYFQADENGEIFFEAKYENFPVLPAVDAVRILRENAEHHLLVGDVERTNTEMPEILTGVFVEKASWWIYVIIIAALALSICFYHFYRNGTSFGSTGNHQSIPARTMPATSR</sequence>
<proteinExistence type="predicted"/>
<evidence type="ECO:0000313" key="2">
    <source>
        <dbReference type="EMBL" id="MBC6489988.1"/>
    </source>
</evidence>
<name>A0ABR7M4Q6_9BACT</name>
<feature type="transmembrane region" description="Helical" evidence="1">
    <location>
        <begin position="183"/>
        <end position="203"/>
    </location>
</feature>
<reference evidence="2 3" key="1">
    <citation type="submission" date="2016-07" db="EMBL/GenBank/DDBJ databases">
        <title>Genome analysis of Flavihumibacter stibioxidans YS-17.</title>
        <authorList>
            <person name="Shi K."/>
            <person name="Han Y."/>
            <person name="Wang G."/>
        </authorList>
    </citation>
    <scope>NUCLEOTIDE SEQUENCE [LARGE SCALE GENOMIC DNA]</scope>
    <source>
        <strain evidence="2 3">YS-17</strain>
    </source>
</reference>
<comment type="caution">
    <text evidence="2">The sequence shown here is derived from an EMBL/GenBank/DDBJ whole genome shotgun (WGS) entry which is preliminary data.</text>
</comment>
<keyword evidence="3" id="KW-1185">Reference proteome</keyword>
<gene>
    <name evidence="2" type="ORF">BC349_03340</name>
</gene>
<dbReference type="EMBL" id="MBUA01000001">
    <property type="protein sequence ID" value="MBC6489988.1"/>
    <property type="molecule type" value="Genomic_DNA"/>
</dbReference>
<keyword evidence="1" id="KW-1133">Transmembrane helix</keyword>
<protein>
    <recommendedName>
        <fullName evidence="4">CCDC81-like prokaryotic HU domain-containing protein</fullName>
    </recommendedName>
</protein>
<keyword evidence="1" id="KW-0812">Transmembrane</keyword>
<accession>A0ABR7M4Q6</accession>
<evidence type="ECO:0000313" key="3">
    <source>
        <dbReference type="Proteomes" id="UP000765802"/>
    </source>
</evidence>
<evidence type="ECO:0008006" key="4">
    <source>
        <dbReference type="Google" id="ProtNLM"/>
    </source>
</evidence>
<keyword evidence="1" id="KW-0472">Membrane</keyword>
<organism evidence="2 3">
    <name type="scientific">Flavihumibacter stibioxidans</name>
    <dbReference type="NCBI Taxonomy" id="1834163"/>
    <lineage>
        <taxon>Bacteria</taxon>
        <taxon>Pseudomonadati</taxon>
        <taxon>Bacteroidota</taxon>
        <taxon>Chitinophagia</taxon>
        <taxon>Chitinophagales</taxon>
        <taxon>Chitinophagaceae</taxon>
        <taxon>Flavihumibacter</taxon>
    </lineage>
</organism>
<evidence type="ECO:0000256" key="1">
    <source>
        <dbReference type="SAM" id="Phobius"/>
    </source>
</evidence>